<organism evidence="2 4">
    <name type="scientific">Rotaria magnacalcarata</name>
    <dbReference type="NCBI Taxonomy" id="392030"/>
    <lineage>
        <taxon>Eukaryota</taxon>
        <taxon>Metazoa</taxon>
        <taxon>Spiralia</taxon>
        <taxon>Gnathifera</taxon>
        <taxon>Rotifera</taxon>
        <taxon>Eurotatoria</taxon>
        <taxon>Bdelloidea</taxon>
        <taxon>Philodinida</taxon>
        <taxon>Philodinidae</taxon>
        <taxon>Rotaria</taxon>
    </lineage>
</organism>
<dbReference type="AlphaFoldDB" id="A0A815DF31"/>
<evidence type="ECO:0000313" key="2">
    <source>
        <dbReference type="EMBL" id="CAF1296963.1"/>
    </source>
</evidence>
<protein>
    <submittedName>
        <fullName evidence="2">Uncharacterized protein</fullName>
    </submittedName>
</protein>
<feature type="region of interest" description="Disordered" evidence="1">
    <location>
        <begin position="110"/>
        <end position="138"/>
    </location>
</feature>
<dbReference type="Proteomes" id="UP000681720">
    <property type="component" value="Unassembled WGS sequence"/>
</dbReference>
<gene>
    <name evidence="3" type="ORF">GIL414_LOCUS66608</name>
    <name evidence="2" type="ORF">KQP761_LOCUS4574</name>
</gene>
<feature type="region of interest" description="Disordered" evidence="1">
    <location>
        <begin position="17"/>
        <end position="77"/>
    </location>
</feature>
<evidence type="ECO:0000313" key="4">
    <source>
        <dbReference type="Proteomes" id="UP000663834"/>
    </source>
</evidence>
<reference evidence="2" key="1">
    <citation type="submission" date="2021-02" db="EMBL/GenBank/DDBJ databases">
        <authorList>
            <person name="Nowell W R."/>
        </authorList>
    </citation>
    <scope>NUCLEOTIDE SEQUENCE</scope>
</reference>
<accession>A0A815DF31</accession>
<feature type="compositionally biased region" description="Polar residues" evidence="1">
    <location>
        <begin position="48"/>
        <end position="68"/>
    </location>
</feature>
<dbReference type="EMBL" id="CAJNOW010000875">
    <property type="protein sequence ID" value="CAF1296963.1"/>
    <property type="molecule type" value="Genomic_DNA"/>
</dbReference>
<proteinExistence type="predicted"/>
<evidence type="ECO:0000313" key="3">
    <source>
        <dbReference type="EMBL" id="CAF5169022.1"/>
    </source>
</evidence>
<dbReference type="Proteomes" id="UP000663834">
    <property type="component" value="Unassembled WGS sequence"/>
</dbReference>
<name>A0A815DF31_9BILA</name>
<comment type="caution">
    <text evidence="2">The sequence shown here is derived from an EMBL/GenBank/DDBJ whole genome shotgun (WGS) entry which is preliminary data.</text>
</comment>
<evidence type="ECO:0000256" key="1">
    <source>
        <dbReference type="SAM" id="MobiDB-lite"/>
    </source>
</evidence>
<sequence>MHTTEILKKSIEERHKRLGQSWYASSDESDSDNNRVQSDDVAQPFPTVDSSSQMQHQLPDSVPKSINNYDDEDQSCDEEAEIYHDEPSSHRKCLPYPHLRQPQYFLKSNRKSLTRSSESEEHTTTLTISSEKKPVNAPLPPVAEITTILQTPSSVPHKSSTMVDRLVLL</sequence>
<dbReference type="EMBL" id="CAJOBJ010315910">
    <property type="protein sequence ID" value="CAF5169022.1"/>
    <property type="molecule type" value="Genomic_DNA"/>
</dbReference>